<dbReference type="AlphaFoldDB" id="A0A8H4J4U2"/>
<dbReference type="PRINTS" id="PR00385">
    <property type="entry name" value="P450"/>
</dbReference>
<dbReference type="InterPro" id="IPR050364">
    <property type="entry name" value="Cytochrome_P450_fung"/>
</dbReference>
<keyword evidence="7" id="KW-0472">Membrane</keyword>
<keyword evidence="7" id="KW-0812">Transmembrane</keyword>
<dbReference type="InterPro" id="IPR001128">
    <property type="entry name" value="Cyt_P450"/>
</dbReference>
<evidence type="ECO:0000256" key="7">
    <source>
        <dbReference type="SAM" id="Phobius"/>
    </source>
</evidence>
<comment type="caution">
    <text evidence="9">The sequence shown here is derived from an EMBL/GenBank/DDBJ whole genome shotgun (WGS) entry which is preliminary data.</text>
</comment>
<dbReference type="InterPro" id="IPR002401">
    <property type="entry name" value="Cyt_P450_E_grp-I"/>
</dbReference>
<dbReference type="OrthoDB" id="2789670at2759"/>
<keyword evidence="10" id="KW-1185">Reference proteome</keyword>
<evidence type="ECO:0000256" key="1">
    <source>
        <dbReference type="ARBA" id="ARBA00010617"/>
    </source>
</evidence>
<dbReference type="Proteomes" id="UP000572817">
    <property type="component" value="Unassembled WGS sequence"/>
</dbReference>
<gene>
    <name evidence="9" type="ORF">GTA08_BOTSDO12344</name>
</gene>
<keyword evidence="6" id="KW-0503">Monooxygenase</keyword>
<keyword evidence="3 6" id="KW-0560">Oxidoreductase</keyword>
<evidence type="ECO:0000256" key="5">
    <source>
        <dbReference type="PIRSR" id="PIRSR602401-1"/>
    </source>
</evidence>
<name>A0A8H4J4U2_9PEZI</name>
<evidence type="ECO:0000313" key="10">
    <source>
        <dbReference type="Proteomes" id="UP000572817"/>
    </source>
</evidence>
<dbReference type="PRINTS" id="PR00463">
    <property type="entry name" value="EP450I"/>
</dbReference>
<dbReference type="Gene3D" id="1.10.630.10">
    <property type="entry name" value="Cytochrome P450"/>
    <property type="match status" value="1"/>
</dbReference>
<dbReference type="GO" id="GO:0016705">
    <property type="term" value="F:oxidoreductase activity, acting on paired donors, with incorporation or reduction of molecular oxygen"/>
    <property type="evidence" value="ECO:0007669"/>
    <property type="project" value="InterPro"/>
</dbReference>
<keyword evidence="8" id="KW-0732">Signal</keyword>
<evidence type="ECO:0000313" key="9">
    <source>
        <dbReference type="EMBL" id="KAF4311989.1"/>
    </source>
</evidence>
<dbReference type="Pfam" id="PF00067">
    <property type="entry name" value="p450"/>
    <property type="match status" value="1"/>
</dbReference>
<dbReference type="EMBL" id="WWBZ02000007">
    <property type="protein sequence ID" value="KAF4311989.1"/>
    <property type="molecule type" value="Genomic_DNA"/>
</dbReference>
<feature type="chain" id="PRO_5034446805" evidence="8">
    <location>
        <begin position="24"/>
        <end position="541"/>
    </location>
</feature>
<comment type="similarity">
    <text evidence="1 6">Belongs to the cytochrome P450 family.</text>
</comment>
<evidence type="ECO:0000256" key="8">
    <source>
        <dbReference type="SAM" id="SignalP"/>
    </source>
</evidence>
<accession>A0A8H4J4U2</accession>
<dbReference type="InterPro" id="IPR017972">
    <property type="entry name" value="Cyt_P450_CS"/>
</dbReference>
<dbReference type="SUPFAM" id="SSF48264">
    <property type="entry name" value="Cytochrome P450"/>
    <property type="match status" value="1"/>
</dbReference>
<dbReference type="GO" id="GO:0004497">
    <property type="term" value="F:monooxygenase activity"/>
    <property type="evidence" value="ECO:0007669"/>
    <property type="project" value="UniProtKB-KW"/>
</dbReference>
<reference evidence="9" key="1">
    <citation type="submission" date="2020-04" db="EMBL/GenBank/DDBJ databases">
        <title>Genome Assembly and Annotation of Botryosphaeria dothidea sdau 11-99, a Latent Pathogen of Apple Fruit Ring Rot in China.</title>
        <authorList>
            <person name="Yu C."/>
            <person name="Diao Y."/>
            <person name="Lu Q."/>
            <person name="Zhao J."/>
            <person name="Cui S."/>
            <person name="Peng C."/>
            <person name="He B."/>
            <person name="Liu H."/>
        </authorList>
    </citation>
    <scope>NUCLEOTIDE SEQUENCE [LARGE SCALE GENOMIC DNA]</scope>
    <source>
        <strain evidence="9">Sdau11-99</strain>
    </source>
</reference>
<evidence type="ECO:0000256" key="6">
    <source>
        <dbReference type="RuleBase" id="RU000461"/>
    </source>
</evidence>
<proteinExistence type="inferred from homology"/>
<dbReference type="PROSITE" id="PS00086">
    <property type="entry name" value="CYTOCHROME_P450"/>
    <property type="match status" value="1"/>
</dbReference>
<keyword evidence="7" id="KW-1133">Transmembrane helix</keyword>
<feature type="transmembrane region" description="Helical" evidence="7">
    <location>
        <begin position="312"/>
        <end position="335"/>
    </location>
</feature>
<dbReference type="GO" id="GO:0020037">
    <property type="term" value="F:heme binding"/>
    <property type="evidence" value="ECO:0007669"/>
    <property type="project" value="InterPro"/>
</dbReference>
<dbReference type="GO" id="GO:0005506">
    <property type="term" value="F:iron ion binding"/>
    <property type="evidence" value="ECO:0007669"/>
    <property type="project" value="InterPro"/>
</dbReference>
<feature type="signal peptide" evidence="8">
    <location>
        <begin position="1"/>
        <end position="23"/>
    </location>
</feature>
<comment type="cofactor">
    <cofactor evidence="5">
        <name>heme</name>
        <dbReference type="ChEBI" id="CHEBI:30413"/>
    </cofactor>
</comment>
<evidence type="ECO:0000256" key="2">
    <source>
        <dbReference type="ARBA" id="ARBA00022723"/>
    </source>
</evidence>
<dbReference type="CDD" id="cd11065">
    <property type="entry name" value="CYP64-like"/>
    <property type="match status" value="1"/>
</dbReference>
<evidence type="ECO:0000256" key="3">
    <source>
        <dbReference type="ARBA" id="ARBA00023002"/>
    </source>
</evidence>
<dbReference type="InterPro" id="IPR036396">
    <property type="entry name" value="Cyt_P450_sf"/>
</dbReference>
<dbReference type="PANTHER" id="PTHR46300">
    <property type="entry name" value="P450, PUTATIVE (EUROFUNG)-RELATED-RELATED"/>
    <property type="match status" value="1"/>
</dbReference>
<protein>
    <submittedName>
        <fullName evidence="9">Cytochrome p450 protein</fullName>
    </submittedName>
</protein>
<dbReference type="PANTHER" id="PTHR46300:SF5">
    <property type="entry name" value="CYTOCHROME P450"/>
    <property type="match status" value="1"/>
</dbReference>
<keyword evidence="2 5" id="KW-0479">Metal-binding</keyword>
<evidence type="ECO:0000256" key="4">
    <source>
        <dbReference type="ARBA" id="ARBA00023004"/>
    </source>
</evidence>
<keyword evidence="5 6" id="KW-0349">Heme</keyword>
<keyword evidence="4 5" id="KW-0408">Iron</keyword>
<feature type="binding site" description="axial binding residue" evidence="5">
    <location>
        <position position="460"/>
    </location>
    <ligand>
        <name>heme</name>
        <dbReference type="ChEBI" id="CHEBI:30413"/>
    </ligand>
    <ligandPart>
        <name>Fe</name>
        <dbReference type="ChEBI" id="CHEBI:18248"/>
    </ligandPart>
</feature>
<sequence length="541" mass="58977">MLSIPALTGLVLCLLLLCRHASSRWRTTSATYKLPLPPSPPGEPILGHFRLIPALNPEYAYIKWGKELNTDVLYFNVLGRHVIVLNSVKAANDLLDKRGANYADRPRFVLFEVMGWGVTLTFLSGSLQENLNCRYGPRFQLHRRLLQTAFTPTAIKSYQPIQEHEARLAVSRIVTSPSNWENLTNTFATSVILRIAFGVPITSPSSPYIAMADAANHATTNGGTPAASAFDYFPFLRHLPSLLTPRSSPLAHARASRAAIQTLHDAPWAAAQRDMEAGRNANPSFMRTQLAALQKQEPSNAATTADVKGASAAIIIAGGATTWSTITLFILCMLLHPRVQRKAQRELDALLLLAPAPRLPTFADRPRLPYLDACLSEVYRWAPLSPVGVPHASVAEDSYRGWRIPAGAVVYANAWAMARDPSVYGDPDEFVPERFLGAGEAGGGGEPVPQGQFGFGRRVCPGRHLAGAGVFIVMATMLATVDIVPRVGEDGKEVPVRVRMNNGLSSHPDPFEVDFRPRSRRAEELLGEWAGEGVSEDVGEL</sequence>
<organism evidence="9 10">
    <name type="scientific">Botryosphaeria dothidea</name>
    <dbReference type="NCBI Taxonomy" id="55169"/>
    <lineage>
        <taxon>Eukaryota</taxon>
        <taxon>Fungi</taxon>
        <taxon>Dikarya</taxon>
        <taxon>Ascomycota</taxon>
        <taxon>Pezizomycotina</taxon>
        <taxon>Dothideomycetes</taxon>
        <taxon>Dothideomycetes incertae sedis</taxon>
        <taxon>Botryosphaeriales</taxon>
        <taxon>Botryosphaeriaceae</taxon>
        <taxon>Botryosphaeria</taxon>
    </lineage>
</organism>